<evidence type="ECO:0000256" key="5">
    <source>
        <dbReference type="ARBA" id="ARBA00023251"/>
    </source>
</evidence>
<evidence type="ECO:0000256" key="1">
    <source>
        <dbReference type="ARBA" id="ARBA00004141"/>
    </source>
</evidence>
<gene>
    <name evidence="8" type="ORF">BKA05_001430</name>
</gene>
<feature type="transmembrane region" description="Helical" evidence="6">
    <location>
        <begin position="44"/>
        <end position="66"/>
    </location>
</feature>
<evidence type="ECO:0000313" key="8">
    <source>
        <dbReference type="EMBL" id="NYI09915.1"/>
    </source>
</evidence>
<dbReference type="RefSeq" id="WP_179530827.1">
    <property type="nucleotide sequence ID" value="NZ_BAAAPP010000004.1"/>
</dbReference>
<keyword evidence="2 6" id="KW-0812">Transmembrane</keyword>
<feature type="transmembrane region" description="Helical" evidence="6">
    <location>
        <begin position="159"/>
        <end position="183"/>
    </location>
</feature>
<protein>
    <recommendedName>
        <fullName evidence="6">Transport permease protein</fullName>
    </recommendedName>
</protein>
<keyword evidence="9" id="KW-1185">Reference proteome</keyword>
<evidence type="ECO:0000256" key="4">
    <source>
        <dbReference type="ARBA" id="ARBA00023136"/>
    </source>
</evidence>
<feature type="transmembrane region" description="Helical" evidence="6">
    <location>
        <begin position="78"/>
        <end position="105"/>
    </location>
</feature>
<dbReference type="Pfam" id="PF01061">
    <property type="entry name" value="ABC2_membrane"/>
    <property type="match status" value="1"/>
</dbReference>
<feature type="domain" description="ABC transmembrane type-2" evidence="7">
    <location>
        <begin position="42"/>
        <end position="275"/>
    </location>
</feature>
<proteinExistence type="inferred from homology"/>
<evidence type="ECO:0000313" key="9">
    <source>
        <dbReference type="Proteomes" id="UP000537326"/>
    </source>
</evidence>
<dbReference type="AlphaFoldDB" id="A0A7Y9YCX9"/>
<dbReference type="PANTHER" id="PTHR43229:SF2">
    <property type="entry name" value="NODULATION PROTEIN J"/>
    <property type="match status" value="1"/>
</dbReference>
<keyword evidence="6" id="KW-0813">Transport</keyword>
<feature type="transmembrane region" description="Helical" evidence="6">
    <location>
        <begin position="126"/>
        <end position="153"/>
    </location>
</feature>
<dbReference type="GO" id="GO:0046677">
    <property type="term" value="P:response to antibiotic"/>
    <property type="evidence" value="ECO:0007669"/>
    <property type="project" value="UniProtKB-KW"/>
</dbReference>
<dbReference type="Proteomes" id="UP000537326">
    <property type="component" value="Unassembled WGS sequence"/>
</dbReference>
<dbReference type="GO" id="GO:0043190">
    <property type="term" value="C:ATP-binding cassette (ABC) transporter complex"/>
    <property type="evidence" value="ECO:0007669"/>
    <property type="project" value="InterPro"/>
</dbReference>
<name>A0A7Y9YCX9_9ACTN</name>
<dbReference type="PROSITE" id="PS51012">
    <property type="entry name" value="ABC_TM2"/>
    <property type="match status" value="1"/>
</dbReference>
<comment type="subcellular location">
    <subcellularLocation>
        <location evidence="6">Cell membrane</location>
        <topology evidence="6">Multi-pass membrane protein</topology>
    </subcellularLocation>
    <subcellularLocation>
        <location evidence="1">Membrane</location>
        <topology evidence="1">Multi-pass membrane protein</topology>
    </subcellularLocation>
</comment>
<organism evidence="8 9">
    <name type="scientific">Nocardioides marinus</name>
    <dbReference type="NCBI Taxonomy" id="374514"/>
    <lineage>
        <taxon>Bacteria</taxon>
        <taxon>Bacillati</taxon>
        <taxon>Actinomycetota</taxon>
        <taxon>Actinomycetes</taxon>
        <taxon>Propionibacteriales</taxon>
        <taxon>Nocardioidaceae</taxon>
        <taxon>Nocardioides</taxon>
    </lineage>
</organism>
<keyword evidence="6" id="KW-1003">Cell membrane</keyword>
<dbReference type="GO" id="GO:0140359">
    <property type="term" value="F:ABC-type transporter activity"/>
    <property type="evidence" value="ECO:0007669"/>
    <property type="project" value="InterPro"/>
</dbReference>
<keyword evidence="4 6" id="KW-0472">Membrane</keyword>
<reference evidence="8 9" key="1">
    <citation type="submission" date="2020-07" db="EMBL/GenBank/DDBJ databases">
        <title>Sequencing the genomes of 1000 actinobacteria strains.</title>
        <authorList>
            <person name="Klenk H.-P."/>
        </authorList>
    </citation>
    <scope>NUCLEOTIDE SEQUENCE [LARGE SCALE GENOMIC DNA]</scope>
    <source>
        <strain evidence="8 9">DSM 18248</strain>
    </source>
</reference>
<comment type="caution">
    <text evidence="8">The sequence shown here is derived from an EMBL/GenBank/DDBJ whole genome shotgun (WGS) entry which is preliminary data.</text>
</comment>
<evidence type="ECO:0000259" key="7">
    <source>
        <dbReference type="PROSITE" id="PS51012"/>
    </source>
</evidence>
<keyword evidence="3 6" id="KW-1133">Transmembrane helix</keyword>
<evidence type="ECO:0000256" key="3">
    <source>
        <dbReference type="ARBA" id="ARBA00022989"/>
    </source>
</evidence>
<sequence>MTSTEPPKTARATQATAPRGTIDGALRLLDYWTTAYRRTWKGSVVSSFVTPLLYVVAMGVLLGGFVEADPDTLEGATSYLAFVVPGMVAAQSMTLVFGEVTYPVMGMIKWNRTYYAMTAGPLGVEHVILAHLGFVAFRVAVSAAVFLAVVTPFGVHESWWGVLLAFPVQVLIGLAFAAPIYAFSAGLRSESAFALVFRLGMIPLFLFSGAFFPVSNLDQPLESLAVITPLWHGVDLTRMLTLGTLEVGPALVHVAYLGALVVLGWWWAQRRLQRRMVV</sequence>
<accession>A0A7Y9YCX9</accession>
<dbReference type="InterPro" id="IPR013525">
    <property type="entry name" value="ABC2_TM"/>
</dbReference>
<dbReference type="InterPro" id="IPR000412">
    <property type="entry name" value="ABC_2_transport"/>
</dbReference>
<comment type="similarity">
    <text evidence="6">Belongs to the ABC-2 integral membrane protein family.</text>
</comment>
<evidence type="ECO:0000256" key="6">
    <source>
        <dbReference type="RuleBase" id="RU361157"/>
    </source>
</evidence>
<dbReference type="EMBL" id="JACBZI010000001">
    <property type="protein sequence ID" value="NYI09915.1"/>
    <property type="molecule type" value="Genomic_DNA"/>
</dbReference>
<keyword evidence="5" id="KW-0046">Antibiotic resistance</keyword>
<dbReference type="PANTHER" id="PTHR43229">
    <property type="entry name" value="NODULATION PROTEIN J"/>
    <property type="match status" value="1"/>
</dbReference>
<dbReference type="PIRSF" id="PIRSF006648">
    <property type="entry name" value="DrrB"/>
    <property type="match status" value="1"/>
</dbReference>
<feature type="transmembrane region" description="Helical" evidence="6">
    <location>
        <begin position="250"/>
        <end position="268"/>
    </location>
</feature>
<dbReference type="InterPro" id="IPR047817">
    <property type="entry name" value="ABC2_TM_bact-type"/>
</dbReference>
<dbReference type="PRINTS" id="PR00164">
    <property type="entry name" value="ABC2TRNSPORT"/>
</dbReference>
<evidence type="ECO:0000256" key="2">
    <source>
        <dbReference type="ARBA" id="ARBA00022692"/>
    </source>
</evidence>
<feature type="transmembrane region" description="Helical" evidence="6">
    <location>
        <begin position="195"/>
        <end position="214"/>
    </location>
</feature>
<dbReference type="InterPro" id="IPR051784">
    <property type="entry name" value="Nod_factor_ABC_transporter"/>
</dbReference>